<evidence type="ECO:0000313" key="1">
    <source>
        <dbReference type="EMBL" id="GHA13554.1"/>
    </source>
</evidence>
<dbReference type="RefSeq" id="WP_189423054.1">
    <property type="nucleotide sequence ID" value="NZ_BMZE01000001.1"/>
</dbReference>
<evidence type="ECO:0000313" key="2">
    <source>
        <dbReference type="Proteomes" id="UP000646579"/>
    </source>
</evidence>
<dbReference type="AlphaFoldDB" id="A0A918RWC7"/>
<protein>
    <submittedName>
        <fullName evidence="1">Uncharacterized protein</fullName>
    </submittedName>
</protein>
<dbReference type="Proteomes" id="UP000646579">
    <property type="component" value="Unassembled WGS sequence"/>
</dbReference>
<proteinExistence type="predicted"/>
<reference evidence="1" key="2">
    <citation type="submission" date="2020-09" db="EMBL/GenBank/DDBJ databases">
        <authorList>
            <person name="Sun Q."/>
            <person name="Kim S."/>
        </authorList>
    </citation>
    <scope>NUCLEOTIDE SEQUENCE</scope>
    <source>
        <strain evidence="1">KCTC 32437</strain>
    </source>
</reference>
<comment type="caution">
    <text evidence="1">The sequence shown here is derived from an EMBL/GenBank/DDBJ whole genome shotgun (WGS) entry which is preliminary data.</text>
</comment>
<organism evidence="1 2">
    <name type="scientific">Devosia pacifica</name>
    <dbReference type="NCBI Taxonomy" id="1335967"/>
    <lineage>
        <taxon>Bacteria</taxon>
        <taxon>Pseudomonadati</taxon>
        <taxon>Pseudomonadota</taxon>
        <taxon>Alphaproteobacteria</taxon>
        <taxon>Hyphomicrobiales</taxon>
        <taxon>Devosiaceae</taxon>
        <taxon>Devosia</taxon>
    </lineage>
</organism>
<sequence length="97" mass="10929">MPLPSTAQTIYRLIAQHAAALADLECTVDNEDAVTEAYDEAERQAFDALVMYVPTSTIELRRKIGYLLLHIKHTETLDRDQVEALLHSFDSVRIKSA</sequence>
<accession>A0A918RWC7</accession>
<keyword evidence="2" id="KW-1185">Reference proteome</keyword>
<name>A0A918RWC7_9HYPH</name>
<gene>
    <name evidence="1" type="ORF">GCM10007989_05190</name>
</gene>
<dbReference type="EMBL" id="BMZE01000001">
    <property type="protein sequence ID" value="GHA13554.1"/>
    <property type="molecule type" value="Genomic_DNA"/>
</dbReference>
<reference evidence="1" key="1">
    <citation type="journal article" date="2014" name="Int. J. Syst. Evol. Microbiol.">
        <title>Complete genome sequence of Corynebacterium casei LMG S-19264T (=DSM 44701T), isolated from a smear-ripened cheese.</title>
        <authorList>
            <consortium name="US DOE Joint Genome Institute (JGI-PGF)"/>
            <person name="Walter F."/>
            <person name="Albersmeier A."/>
            <person name="Kalinowski J."/>
            <person name="Ruckert C."/>
        </authorList>
    </citation>
    <scope>NUCLEOTIDE SEQUENCE</scope>
    <source>
        <strain evidence="1">KCTC 32437</strain>
    </source>
</reference>